<proteinExistence type="predicted"/>
<dbReference type="Proteomes" id="UP001054837">
    <property type="component" value="Unassembled WGS sequence"/>
</dbReference>
<name>A0AAV4S042_9ARAC</name>
<evidence type="ECO:0000313" key="2">
    <source>
        <dbReference type="Proteomes" id="UP001054837"/>
    </source>
</evidence>
<protein>
    <submittedName>
        <fullName evidence="1">Uncharacterized protein</fullName>
    </submittedName>
</protein>
<reference evidence="1 2" key="1">
    <citation type="submission" date="2021-06" db="EMBL/GenBank/DDBJ databases">
        <title>Caerostris darwini draft genome.</title>
        <authorList>
            <person name="Kono N."/>
            <person name="Arakawa K."/>
        </authorList>
    </citation>
    <scope>NUCLEOTIDE SEQUENCE [LARGE SCALE GENOMIC DNA]</scope>
</reference>
<sequence>MIYRNLTQETIILTIVNCFRGRGLGGGGGGRWGCVATHHKHSDAISSPWFWYVCLYDSNNGNLELGGWFHPAKHMRKVISPPWKCVGVKGEVMDEFLRRRTGEDGFNLN</sequence>
<organism evidence="1 2">
    <name type="scientific">Caerostris darwini</name>
    <dbReference type="NCBI Taxonomy" id="1538125"/>
    <lineage>
        <taxon>Eukaryota</taxon>
        <taxon>Metazoa</taxon>
        <taxon>Ecdysozoa</taxon>
        <taxon>Arthropoda</taxon>
        <taxon>Chelicerata</taxon>
        <taxon>Arachnida</taxon>
        <taxon>Araneae</taxon>
        <taxon>Araneomorphae</taxon>
        <taxon>Entelegynae</taxon>
        <taxon>Araneoidea</taxon>
        <taxon>Araneidae</taxon>
        <taxon>Caerostris</taxon>
    </lineage>
</organism>
<accession>A0AAV4S042</accession>
<gene>
    <name evidence="1" type="ORF">CDAR_612181</name>
</gene>
<keyword evidence="2" id="KW-1185">Reference proteome</keyword>
<dbReference type="AlphaFoldDB" id="A0AAV4S042"/>
<evidence type="ECO:0000313" key="1">
    <source>
        <dbReference type="EMBL" id="GIY26729.1"/>
    </source>
</evidence>
<comment type="caution">
    <text evidence="1">The sequence shown here is derived from an EMBL/GenBank/DDBJ whole genome shotgun (WGS) entry which is preliminary data.</text>
</comment>
<dbReference type="EMBL" id="BPLQ01006967">
    <property type="protein sequence ID" value="GIY26729.1"/>
    <property type="molecule type" value="Genomic_DNA"/>
</dbReference>